<proteinExistence type="predicted"/>
<name>A0A5B2TED2_9PROT</name>
<dbReference type="OrthoDB" id="7274521at2"/>
<dbReference type="RefSeq" id="WP_149812447.1">
    <property type="nucleotide sequence ID" value="NZ_VUKA01000005.1"/>
</dbReference>
<protein>
    <submittedName>
        <fullName evidence="2">Uncharacterized protein</fullName>
    </submittedName>
</protein>
<keyword evidence="3" id="KW-1185">Reference proteome</keyword>
<dbReference type="Proteomes" id="UP000322110">
    <property type="component" value="Unassembled WGS sequence"/>
</dbReference>
<evidence type="ECO:0000313" key="2">
    <source>
        <dbReference type="EMBL" id="KAA2212831.1"/>
    </source>
</evidence>
<evidence type="ECO:0000256" key="1">
    <source>
        <dbReference type="SAM" id="MobiDB-lite"/>
    </source>
</evidence>
<dbReference type="EMBL" id="VUKA01000005">
    <property type="protein sequence ID" value="KAA2212831.1"/>
    <property type="molecule type" value="Genomic_DNA"/>
</dbReference>
<sequence length="128" mass="13793">MAASPRAQRLSQIRPGDRVTGCHYQALAVQAVTPVPPSSQPFDGVNVDRHEAAGRPGGEITRVRRRQVTITAVDPATNSISLLGLNNVPRTVVTENPEVQAFIRQLRVGGEVDPVYDEAVADSVEPMQ</sequence>
<evidence type="ECO:0000313" key="3">
    <source>
        <dbReference type="Proteomes" id="UP000322110"/>
    </source>
</evidence>
<accession>A0A5B2TED2</accession>
<comment type="caution">
    <text evidence="2">The sequence shown here is derived from an EMBL/GenBank/DDBJ whole genome shotgun (WGS) entry which is preliminary data.</text>
</comment>
<feature type="region of interest" description="Disordered" evidence="1">
    <location>
        <begin position="35"/>
        <end position="59"/>
    </location>
</feature>
<dbReference type="AlphaFoldDB" id="A0A5B2TED2"/>
<organism evidence="2 3">
    <name type="scientific">Teichococcus oryzae</name>
    <dbReference type="NCBI Taxonomy" id="1608942"/>
    <lineage>
        <taxon>Bacteria</taxon>
        <taxon>Pseudomonadati</taxon>
        <taxon>Pseudomonadota</taxon>
        <taxon>Alphaproteobacteria</taxon>
        <taxon>Acetobacterales</taxon>
        <taxon>Roseomonadaceae</taxon>
        <taxon>Roseomonas</taxon>
    </lineage>
</organism>
<reference evidence="2 3" key="1">
    <citation type="journal article" date="2015" name="Int. J. Syst. Evol. Microbiol.">
        <title>Roseomonas oryzae sp. nov., isolated from paddy rhizosphere soil.</title>
        <authorList>
            <person name="Ramaprasad E.V."/>
            <person name="Sasikala Ch."/>
            <person name="Ramana Ch.V."/>
        </authorList>
    </citation>
    <scope>NUCLEOTIDE SEQUENCE [LARGE SCALE GENOMIC DNA]</scope>
    <source>
        <strain evidence="2 3">KCTC 42542</strain>
    </source>
</reference>
<gene>
    <name evidence="2" type="ORF">F0Q34_11900</name>
</gene>